<organism evidence="2">
    <name type="scientific">uncultured marine virus</name>
    <dbReference type="NCBI Taxonomy" id="186617"/>
    <lineage>
        <taxon>Viruses</taxon>
        <taxon>environmental samples</taxon>
    </lineage>
</organism>
<evidence type="ECO:0000313" key="2">
    <source>
        <dbReference type="EMBL" id="AKH47565.1"/>
    </source>
</evidence>
<feature type="region of interest" description="Disordered" evidence="1">
    <location>
        <begin position="1"/>
        <end position="20"/>
    </location>
</feature>
<dbReference type="Gene3D" id="3.40.50.150">
    <property type="entry name" value="Vaccinia Virus protein VP39"/>
    <property type="match status" value="1"/>
</dbReference>
<protein>
    <submittedName>
        <fullName evidence="2">Uncharacterized protein</fullName>
    </submittedName>
</protein>
<reference evidence="2" key="1">
    <citation type="journal article" date="2015" name="Front. Microbiol.">
        <title>Combining genomic sequencing methods to explore viral diversity and reveal potential virus-host interactions.</title>
        <authorList>
            <person name="Chow C.E."/>
            <person name="Winget D.M."/>
            <person name="White R.A.III."/>
            <person name="Hallam S.J."/>
            <person name="Suttle C.A."/>
        </authorList>
    </citation>
    <scope>NUCLEOTIDE SEQUENCE</scope>
    <source>
        <strain evidence="2">Oxic1_1</strain>
    </source>
</reference>
<evidence type="ECO:0000256" key="1">
    <source>
        <dbReference type="SAM" id="MobiDB-lite"/>
    </source>
</evidence>
<sequence length="231" mass="25680">MPHFFGTSTGQRPGSLPGHQRSHLMEENMFGIEALHWFAGQTWNTALDIGSGAGEQALYLTDADPLRHVITLDSRNQGAMYNVPYLIYAPAQQYDAIWCSHVLEHQVDPGCFLHKIYDDVVDGGPIAITVPPLKHEIVGGHVSLWNPGLLAYHLILAGFDLKEAEIWQYGYNISACFRKTPIDDMPHLMNDSGDIERLKNYFPATWPIHEGFHGSNIVNGNADGSPYKAPT</sequence>
<name>A0A0F7L6Q1_9VIRU</name>
<accession>A0A0F7L6Q1</accession>
<dbReference type="Pfam" id="PF13489">
    <property type="entry name" value="Methyltransf_23"/>
    <property type="match status" value="1"/>
</dbReference>
<proteinExistence type="predicted"/>
<dbReference type="InterPro" id="IPR029063">
    <property type="entry name" value="SAM-dependent_MTases_sf"/>
</dbReference>
<reference evidence="2" key="2">
    <citation type="submission" date="2015-03" db="EMBL/GenBank/DDBJ databases">
        <authorList>
            <person name="Chow C.-E.T."/>
            <person name="Winget D.M."/>
            <person name="White R.A.III."/>
            <person name="Hallam S.J."/>
            <person name="Suttle C.A."/>
        </authorList>
    </citation>
    <scope>NUCLEOTIDE SEQUENCE</scope>
    <source>
        <strain evidence="2">Oxic1_1</strain>
    </source>
</reference>
<dbReference type="EMBL" id="KR029596">
    <property type="protein sequence ID" value="AKH47565.1"/>
    <property type="molecule type" value="Genomic_DNA"/>
</dbReference>
<dbReference type="SUPFAM" id="SSF53335">
    <property type="entry name" value="S-adenosyl-L-methionine-dependent methyltransferases"/>
    <property type="match status" value="1"/>
</dbReference>
<dbReference type="CDD" id="cd02440">
    <property type="entry name" value="AdoMet_MTases"/>
    <property type="match status" value="1"/>
</dbReference>
<feature type="compositionally biased region" description="Polar residues" evidence="1">
    <location>
        <begin position="1"/>
        <end position="12"/>
    </location>
</feature>